<dbReference type="Proteomes" id="UP000708576">
    <property type="component" value="Unassembled WGS sequence"/>
</dbReference>
<gene>
    <name evidence="2" type="ORF">KEM10_18410</name>
</gene>
<feature type="signal peptide" evidence="1">
    <location>
        <begin position="1"/>
        <end position="25"/>
    </location>
</feature>
<protein>
    <recommendedName>
        <fullName evidence="4">DUF4369 domain-containing protein</fullName>
    </recommendedName>
</protein>
<evidence type="ECO:0000256" key="1">
    <source>
        <dbReference type="SAM" id="SignalP"/>
    </source>
</evidence>
<evidence type="ECO:0000313" key="2">
    <source>
        <dbReference type="EMBL" id="MBS2100266.1"/>
    </source>
</evidence>
<sequence length="174" mass="20277">MKLTIKYLILLFTIVLLSSTSIVKAQKCNYTHEKVDEFSGEVERRILKKHNFFFQFAFYRLGDDFRLESYVNIPGDQAFLIPEGSKLSLKLGDKSVMELTSVKNATPQSFVSNSQIYSGFAMTYPITKEQLMQIEEVGIKFIRTYLKDESYYDMDLKKKKIENTKDYARCILLN</sequence>
<comment type="caution">
    <text evidence="2">The sequence shown here is derived from an EMBL/GenBank/DDBJ whole genome shotgun (WGS) entry which is preliminary data.</text>
</comment>
<name>A0ABS5JZI2_9BACT</name>
<feature type="chain" id="PRO_5045953767" description="DUF4369 domain-containing protein" evidence="1">
    <location>
        <begin position="26"/>
        <end position="174"/>
    </location>
</feature>
<proteinExistence type="predicted"/>
<accession>A0ABS5JZI2</accession>
<reference evidence="2 3" key="1">
    <citation type="journal article" date="2015" name="Int. J. Syst. Evol. Microbiol.">
        <title>Carboxylicivirga linearis sp. nov., isolated from a sea cucumber culture pond.</title>
        <authorList>
            <person name="Wang F.Q."/>
            <person name="Zhou Y.X."/>
            <person name="Lin X.Z."/>
            <person name="Chen G.J."/>
            <person name="Du Z.J."/>
        </authorList>
    </citation>
    <scope>NUCLEOTIDE SEQUENCE [LARGE SCALE GENOMIC DNA]</scope>
    <source>
        <strain evidence="2 3">FB218</strain>
    </source>
</reference>
<organism evidence="2 3">
    <name type="scientific">Carboxylicivirga linearis</name>
    <dbReference type="NCBI Taxonomy" id="1628157"/>
    <lineage>
        <taxon>Bacteria</taxon>
        <taxon>Pseudomonadati</taxon>
        <taxon>Bacteroidota</taxon>
        <taxon>Bacteroidia</taxon>
        <taxon>Marinilabiliales</taxon>
        <taxon>Marinilabiliaceae</taxon>
        <taxon>Carboxylicivirga</taxon>
    </lineage>
</organism>
<evidence type="ECO:0008006" key="4">
    <source>
        <dbReference type="Google" id="ProtNLM"/>
    </source>
</evidence>
<keyword evidence="3" id="KW-1185">Reference proteome</keyword>
<keyword evidence="1" id="KW-0732">Signal</keyword>
<evidence type="ECO:0000313" key="3">
    <source>
        <dbReference type="Proteomes" id="UP000708576"/>
    </source>
</evidence>
<dbReference type="EMBL" id="JAGUCO010000020">
    <property type="protein sequence ID" value="MBS2100266.1"/>
    <property type="molecule type" value="Genomic_DNA"/>
</dbReference>